<dbReference type="EMBL" id="VSRR010098629">
    <property type="protein sequence ID" value="MPC94454.1"/>
    <property type="molecule type" value="Genomic_DNA"/>
</dbReference>
<reference evidence="1 2" key="1">
    <citation type="submission" date="2019-05" db="EMBL/GenBank/DDBJ databases">
        <title>Another draft genome of Portunus trituberculatus and its Hox gene families provides insights of decapod evolution.</title>
        <authorList>
            <person name="Jeong J.-H."/>
            <person name="Song I."/>
            <person name="Kim S."/>
            <person name="Choi T."/>
            <person name="Kim D."/>
            <person name="Ryu S."/>
            <person name="Kim W."/>
        </authorList>
    </citation>
    <scope>NUCLEOTIDE SEQUENCE [LARGE SCALE GENOMIC DNA]</scope>
    <source>
        <tissue evidence="1">Muscle</tissue>
    </source>
</reference>
<comment type="caution">
    <text evidence="1">The sequence shown here is derived from an EMBL/GenBank/DDBJ whole genome shotgun (WGS) entry which is preliminary data.</text>
</comment>
<evidence type="ECO:0000313" key="1">
    <source>
        <dbReference type="EMBL" id="MPC94454.1"/>
    </source>
</evidence>
<organism evidence="1 2">
    <name type="scientific">Portunus trituberculatus</name>
    <name type="common">Swimming crab</name>
    <name type="synonym">Neptunus trituberculatus</name>
    <dbReference type="NCBI Taxonomy" id="210409"/>
    <lineage>
        <taxon>Eukaryota</taxon>
        <taxon>Metazoa</taxon>
        <taxon>Ecdysozoa</taxon>
        <taxon>Arthropoda</taxon>
        <taxon>Crustacea</taxon>
        <taxon>Multicrustacea</taxon>
        <taxon>Malacostraca</taxon>
        <taxon>Eumalacostraca</taxon>
        <taxon>Eucarida</taxon>
        <taxon>Decapoda</taxon>
        <taxon>Pleocyemata</taxon>
        <taxon>Brachyura</taxon>
        <taxon>Eubrachyura</taxon>
        <taxon>Portunoidea</taxon>
        <taxon>Portunidae</taxon>
        <taxon>Portuninae</taxon>
        <taxon>Portunus</taxon>
    </lineage>
</organism>
<proteinExistence type="predicted"/>
<sequence>MLFSCLLSTGLIHFRSRVYSLGNVEMTKQISMPVYEKINL</sequence>
<gene>
    <name evidence="1" type="ORF">E2C01_089625</name>
</gene>
<protein>
    <submittedName>
        <fullName evidence="1">Uncharacterized protein</fullName>
    </submittedName>
</protein>
<dbReference type="AlphaFoldDB" id="A0A5B7JQ34"/>
<name>A0A5B7JQ34_PORTR</name>
<keyword evidence="2" id="KW-1185">Reference proteome</keyword>
<accession>A0A5B7JQ34</accession>
<dbReference type="Proteomes" id="UP000324222">
    <property type="component" value="Unassembled WGS sequence"/>
</dbReference>
<evidence type="ECO:0000313" key="2">
    <source>
        <dbReference type="Proteomes" id="UP000324222"/>
    </source>
</evidence>